<evidence type="ECO:0000256" key="4">
    <source>
        <dbReference type="HAMAP-Rule" id="MF_01219"/>
    </source>
</evidence>
<keyword evidence="2 4" id="KW-0805">Transcription regulation</keyword>
<reference evidence="6" key="1">
    <citation type="submission" date="2019-01" db="EMBL/GenBank/DDBJ databases">
        <authorList>
            <consortium name="Genoscope - CEA"/>
            <person name="William W."/>
        </authorList>
    </citation>
    <scope>NUCLEOTIDE SEQUENCE</scope>
    <source>
        <strain evidence="6">CR-1</strain>
    </source>
</reference>
<dbReference type="HAMAP" id="MF_01219">
    <property type="entry name" value="PyrR"/>
    <property type="match status" value="1"/>
</dbReference>
<dbReference type="PANTHER" id="PTHR11608">
    <property type="entry name" value="BIFUNCTIONAL PROTEIN PYRR"/>
    <property type="match status" value="1"/>
</dbReference>
<dbReference type="Pfam" id="PF00156">
    <property type="entry name" value="Pribosyltran"/>
    <property type="match status" value="1"/>
</dbReference>
<dbReference type="SUPFAM" id="SSF53271">
    <property type="entry name" value="PRTase-like"/>
    <property type="match status" value="1"/>
</dbReference>
<dbReference type="InterPro" id="IPR029057">
    <property type="entry name" value="PRTase-like"/>
</dbReference>
<comment type="catalytic activity">
    <reaction evidence="4">
        <text>UMP + diphosphate = 5-phospho-alpha-D-ribose 1-diphosphate + uracil</text>
        <dbReference type="Rhea" id="RHEA:13017"/>
        <dbReference type="ChEBI" id="CHEBI:17568"/>
        <dbReference type="ChEBI" id="CHEBI:33019"/>
        <dbReference type="ChEBI" id="CHEBI:57865"/>
        <dbReference type="ChEBI" id="CHEBI:58017"/>
        <dbReference type="EC" id="2.4.2.9"/>
    </reaction>
</comment>
<dbReference type="InterPro" id="IPR050137">
    <property type="entry name" value="PyrR_bifunctional"/>
</dbReference>
<evidence type="ECO:0000256" key="3">
    <source>
        <dbReference type="ARBA" id="ARBA00023163"/>
    </source>
</evidence>
<comment type="function">
    <text evidence="4">Regulates the transcription of the pyrimidine nucleotide (pyr) operon in response to exogenous pyrimidines.</text>
</comment>
<dbReference type="PANTHER" id="PTHR11608:SF0">
    <property type="entry name" value="BIFUNCTIONAL PROTEIN PYRR"/>
    <property type="match status" value="1"/>
</dbReference>
<keyword evidence="3 4" id="KW-0804">Transcription</keyword>
<proteinExistence type="inferred from homology"/>
<dbReference type="NCBIfam" id="NF003549">
    <property type="entry name" value="PRK05205.1-5"/>
    <property type="match status" value="1"/>
</dbReference>
<accession>A0A484HI64</accession>
<dbReference type="AlphaFoldDB" id="A0A484HI64"/>
<name>A0A484HI64_9BACT</name>
<keyword evidence="4 6" id="KW-0328">Glycosyltransferase</keyword>
<keyword evidence="4 6" id="KW-0808">Transferase</keyword>
<evidence type="ECO:0000256" key="1">
    <source>
        <dbReference type="ARBA" id="ARBA00005565"/>
    </source>
</evidence>
<protein>
    <recommendedName>
        <fullName evidence="4">Bifunctional protein PyrR</fullName>
    </recommendedName>
    <domain>
        <recommendedName>
            <fullName evidence="4">Pyrimidine operon regulatory protein</fullName>
        </recommendedName>
    </domain>
    <domain>
        <recommendedName>
            <fullName evidence="4">Uracil phosphoribosyltransferase</fullName>
            <shortName evidence="4">UPRTase</shortName>
            <ecNumber evidence="4">2.4.2.9</ecNumber>
        </recommendedName>
    </domain>
</protein>
<dbReference type="GO" id="GO:0006355">
    <property type="term" value="P:regulation of DNA-templated transcription"/>
    <property type="evidence" value="ECO:0007669"/>
    <property type="project" value="UniProtKB-UniRule"/>
</dbReference>
<dbReference type="Gene3D" id="3.40.50.2020">
    <property type="match status" value="1"/>
</dbReference>
<comment type="similarity">
    <text evidence="1 4">Belongs to the purine/pyrimidine phosphoribosyltransferase family. PyrR subfamily.</text>
</comment>
<dbReference type="CDD" id="cd06223">
    <property type="entry name" value="PRTases_typeI"/>
    <property type="match status" value="1"/>
</dbReference>
<evidence type="ECO:0000259" key="5">
    <source>
        <dbReference type="Pfam" id="PF00156"/>
    </source>
</evidence>
<dbReference type="InterPro" id="IPR023050">
    <property type="entry name" value="PyrR"/>
</dbReference>
<comment type="function">
    <text evidence="4">Also displays a weak uracil phosphoribosyltransferase activity which is not physiologically significant.</text>
</comment>
<feature type="short sequence motif" description="PRPP-binding" evidence="4">
    <location>
        <begin position="102"/>
        <end position="114"/>
    </location>
</feature>
<feature type="domain" description="Phosphoribosyltransferase" evidence="5">
    <location>
        <begin position="12"/>
        <end position="168"/>
    </location>
</feature>
<dbReference type="GO" id="GO:0004845">
    <property type="term" value="F:uracil phosphoribosyltransferase activity"/>
    <property type="evidence" value="ECO:0007669"/>
    <property type="project" value="UniProtKB-UniRule"/>
</dbReference>
<sequence>MSDQGIIQTICDQADMEKIVSKMAHDILVARGNAGDMALIGIQTRGVYLARRIQKQIQAIKGAAPPAGSIDITLYRDDWTRISLHPVVRETRIDFSVDAMRAILVDDVIFTGRTIRAAMNALIDFGRPDRIEAAVMVDRGFRELPIHPDYTGKTIRTKPEETVDVRLSEHDGMDRIDIRREEGAP</sequence>
<evidence type="ECO:0000256" key="2">
    <source>
        <dbReference type="ARBA" id="ARBA00023015"/>
    </source>
</evidence>
<dbReference type="EC" id="2.4.2.9" evidence="4"/>
<dbReference type="InterPro" id="IPR000836">
    <property type="entry name" value="PRTase_dom"/>
</dbReference>
<evidence type="ECO:0000313" key="6">
    <source>
        <dbReference type="EMBL" id="VEN74163.1"/>
    </source>
</evidence>
<dbReference type="EMBL" id="CAACVI010000023">
    <property type="protein sequence ID" value="VEN74163.1"/>
    <property type="molecule type" value="Genomic_DNA"/>
</dbReference>
<dbReference type="FunFam" id="3.40.50.2020:FF:000020">
    <property type="entry name" value="Bifunctional protein PyrR"/>
    <property type="match status" value="1"/>
</dbReference>
<gene>
    <name evidence="4 6" type="primary">pyrR</name>
    <name evidence="6" type="ORF">EPICR_30096</name>
</gene>
<dbReference type="NCBIfam" id="NF003545">
    <property type="entry name" value="PRK05205.1-1"/>
    <property type="match status" value="1"/>
</dbReference>
<organism evidence="6">
    <name type="scientific">uncultured Desulfobacteraceae bacterium</name>
    <dbReference type="NCBI Taxonomy" id="218296"/>
    <lineage>
        <taxon>Bacteria</taxon>
        <taxon>Pseudomonadati</taxon>
        <taxon>Thermodesulfobacteriota</taxon>
        <taxon>Desulfobacteria</taxon>
        <taxon>Desulfobacterales</taxon>
        <taxon>Desulfobacteraceae</taxon>
        <taxon>environmental samples</taxon>
    </lineage>
</organism>